<protein>
    <recommendedName>
        <fullName evidence="3">Methyl-accepting transducer domain-containing protein</fullName>
    </recommendedName>
</protein>
<dbReference type="PANTHER" id="PTHR32089">
    <property type="entry name" value="METHYL-ACCEPTING CHEMOTAXIS PROTEIN MCPB"/>
    <property type="match status" value="1"/>
</dbReference>
<evidence type="ECO:0000313" key="5">
    <source>
        <dbReference type="Proteomes" id="UP000231658"/>
    </source>
</evidence>
<dbReference type="Gene3D" id="1.10.287.950">
    <property type="entry name" value="Methyl-accepting chemotaxis protein"/>
    <property type="match status" value="1"/>
</dbReference>
<evidence type="ECO:0000256" key="1">
    <source>
        <dbReference type="ARBA" id="ARBA00023224"/>
    </source>
</evidence>
<evidence type="ECO:0000313" key="4">
    <source>
        <dbReference type="EMBL" id="SCA56767.1"/>
    </source>
</evidence>
<sequence length="367" mass="41181">MLTKNDTLDLSHDSDAQELLKQWCSLGETQKKALLAMSKELQKVTDLSESSVQGMTGKFIEMHSLAENQSKRMEDFAYASSKITIDEEEISISEAFSTLEKNLSIVVEKILQLSQHGISMSYTLQDLGTYVDEIHSYMNEIQNITKQTNFLAINAKIEAQRAGEAGRGFNVVANEVRLLSQSIDKISTSINNKMGQIFESVTKSQTSMEALTTMDMTENLLVKDRLEKISSGLMEKNASMEQLLNVSAQETHHFADNINQIIKDMQFQDRATQSMSTVMAALEMSSRLIDSYQAGTYNVIEPHLNANEGVERVAALAREMDIGEKRSHFIDYAFSGRYDEYAAERVAQEAQAENADASEDEEEIELF</sequence>
<dbReference type="Pfam" id="PF00015">
    <property type="entry name" value="MCPsignal"/>
    <property type="match status" value="1"/>
</dbReference>
<reference evidence="4 5" key="1">
    <citation type="submission" date="2016-07" db="EMBL/GenBank/DDBJ databases">
        <authorList>
            <person name="Lefevre C.T."/>
        </authorList>
    </citation>
    <scope>NUCLEOTIDE SEQUENCE [LARGE SCALE GENOMIC DNA]</scope>
    <source>
        <strain evidence="4">PR1</strain>
    </source>
</reference>
<dbReference type="OrthoDB" id="5292315at2"/>
<keyword evidence="1 2" id="KW-0807">Transducer</keyword>
<gene>
    <name evidence="4" type="ORF">MTBPR1_30137</name>
</gene>
<dbReference type="EMBL" id="FLYE01000023">
    <property type="protein sequence ID" value="SCA56767.1"/>
    <property type="molecule type" value="Genomic_DNA"/>
</dbReference>
<dbReference type="GO" id="GO:0016020">
    <property type="term" value="C:membrane"/>
    <property type="evidence" value="ECO:0007669"/>
    <property type="project" value="InterPro"/>
</dbReference>
<evidence type="ECO:0000259" key="3">
    <source>
        <dbReference type="PROSITE" id="PS50111"/>
    </source>
</evidence>
<dbReference type="Proteomes" id="UP000231658">
    <property type="component" value="Unassembled WGS sequence"/>
</dbReference>
<dbReference type="RefSeq" id="WP_069188839.1">
    <property type="nucleotide sequence ID" value="NZ_FLYE01000023.1"/>
</dbReference>
<dbReference type="SUPFAM" id="SSF58104">
    <property type="entry name" value="Methyl-accepting chemotaxis protein (MCP) signaling domain"/>
    <property type="match status" value="1"/>
</dbReference>
<dbReference type="GO" id="GO:0007165">
    <property type="term" value="P:signal transduction"/>
    <property type="evidence" value="ECO:0007669"/>
    <property type="project" value="UniProtKB-KW"/>
</dbReference>
<proteinExistence type="predicted"/>
<dbReference type="PANTHER" id="PTHR32089:SF112">
    <property type="entry name" value="LYSOZYME-LIKE PROTEIN-RELATED"/>
    <property type="match status" value="1"/>
</dbReference>
<feature type="domain" description="Methyl-accepting transducer" evidence="3">
    <location>
        <begin position="44"/>
        <end position="266"/>
    </location>
</feature>
<evidence type="ECO:0000256" key="2">
    <source>
        <dbReference type="PROSITE-ProRule" id="PRU00284"/>
    </source>
</evidence>
<name>A0A1C3RHL0_9PROT</name>
<keyword evidence="5" id="KW-1185">Reference proteome</keyword>
<dbReference type="STRING" id="1867952.MTBPR1_30137"/>
<organism evidence="4 5">
    <name type="scientific">Candidatus Terasakiella magnetica</name>
    <dbReference type="NCBI Taxonomy" id="1867952"/>
    <lineage>
        <taxon>Bacteria</taxon>
        <taxon>Pseudomonadati</taxon>
        <taxon>Pseudomonadota</taxon>
        <taxon>Alphaproteobacteria</taxon>
        <taxon>Rhodospirillales</taxon>
        <taxon>Terasakiellaceae</taxon>
        <taxon>Terasakiella</taxon>
    </lineage>
</organism>
<dbReference type="SMART" id="SM00283">
    <property type="entry name" value="MA"/>
    <property type="match status" value="1"/>
</dbReference>
<dbReference type="AlphaFoldDB" id="A0A1C3RHL0"/>
<accession>A0A1C3RHL0</accession>
<dbReference type="InterPro" id="IPR004089">
    <property type="entry name" value="MCPsignal_dom"/>
</dbReference>
<dbReference type="PROSITE" id="PS50111">
    <property type="entry name" value="CHEMOTAXIS_TRANSDUC_2"/>
    <property type="match status" value="1"/>
</dbReference>